<feature type="compositionally biased region" description="Polar residues" evidence="1">
    <location>
        <begin position="35"/>
        <end position="45"/>
    </location>
</feature>
<organism evidence="2 3">
    <name type="scientific">Lunasporangiospora selenospora</name>
    <dbReference type="NCBI Taxonomy" id="979761"/>
    <lineage>
        <taxon>Eukaryota</taxon>
        <taxon>Fungi</taxon>
        <taxon>Fungi incertae sedis</taxon>
        <taxon>Mucoromycota</taxon>
        <taxon>Mortierellomycotina</taxon>
        <taxon>Mortierellomycetes</taxon>
        <taxon>Mortierellales</taxon>
        <taxon>Mortierellaceae</taxon>
        <taxon>Lunasporangiospora</taxon>
    </lineage>
</organism>
<feature type="region of interest" description="Disordered" evidence="1">
    <location>
        <begin position="79"/>
        <end position="140"/>
    </location>
</feature>
<comment type="caution">
    <text evidence="2">The sequence shown here is derived from an EMBL/GenBank/DDBJ whole genome shotgun (WGS) entry which is preliminary data.</text>
</comment>
<feature type="compositionally biased region" description="Basic residues" evidence="1">
    <location>
        <begin position="14"/>
        <end position="27"/>
    </location>
</feature>
<evidence type="ECO:0000313" key="3">
    <source>
        <dbReference type="Proteomes" id="UP000780801"/>
    </source>
</evidence>
<evidence type="ECO:0000256" key="1">
    <source>
        <dbReference type="SAM" id="MobiDB-lite"/>
    </source>
</evidence>
<proteinExistence type="predicted"/>
<dbReference type="Proteomes" id="UP000780801">
    <property type="component" value="Unassembled WGS sequence"/>
</dbReference>
<dbReference type="AlphaFoldDB" id="A0A9P6K698"/>
<gene>
    <name evidence="2" type="ORF">BGW38_009607</name>
</gene>
<evidence type="ECO:0000313" key="2">
    <source>
        <dbReference type="EMBL" id="KAF9548376.1"/>
    </source>
</evidence>
<dbReference type="EMBL" id="JAABOA010007153">
    <property type="protein sequence ID" value="KAF9548376.1"/>
    <property type="molecule type" value="Genomic_DNA"/>
</dbReference>
<protein>
    <submittedName>
        <fullName evidence="2">Uncharacterized protein</fullName>
    </submittedName>
</protein>
<feature type="compositionally biased region" description="Basic and acidic residues" evidence="1">
    <location>
        <begin position="106"/>
        <end position="124"/>
    </location>
</feature>
<accession>A0A9P6K698</accession>
<keyword evidence="3" id="KW-1185">Reference proteome</keyword>
<name>A0A9P6K698_9FUNG</name>
<feature type="non-terminal residue" evidence="2">
    <location>
        <position position="1"/>
    </location>
</feature>
<feature type="compositionally biased region" description="Basic and acidic residues" evidence="1">
    <location>
        <begin position="79"/>
        <end position="97"/>
    </location>
</feature>
<feature type="region of interest" description="Disordered" evidence="1">
    <location>
        <begin position="1"/>
        <end position="49"/>
    </location>
</feature>
<feature type="compositionally biased region" description="Polar residues" evidence="1">
    <location>
        <begin position="130"/>
        <end position="139"/>
    </location>
</feature>
<sequence>TTLHNTSLVENLGKRKRPTLKAKKQNNQKKFFSMTIPQASSGNETESVESRMLAMMQQIRDSQELGNRRMDQLEADLREMRKDPSDKFQQYRDKPDNSSESSGLSGDERSKEYRSGDARRDLGDIPRPSSGLSASQVVTEANKRTYNGKKFDPKSENVEEWVEYFRAYLSSNIWDLPHGTQNTIAMRMLGQALVGTNEQFWFSQIRQISNDCQDILDELEDNFTPDHIRQKSGTIEDVKDCRQEEDEITRVYLIRFERAVARHRRAADKKRHIVDDRQLIQA</sequence>
<dbReference type="OrthoDB" id="2443012at2759"/>
<reference evidence="2" key="1">
    <citation type="journal article" date="2020" name="Fungal Divers.">
        <title>Resolving the Mortierellaceae phylogeny through synthesis of multi-gene phylogenetics and phylogenomics.</title>
        <authorList>
            <person name="Vandepol N."/>
            <person name="Liber J."/>
            <person name="Desiro A."/>
            <person name="Na H."/>
            <person name="Kennedy M."/>
            <person name="Barry K."/>
            <person name="Grigoriev I.V."/>
            <person name="Miller A.N."/>
            <person name="O'Donnell K."/>
            <person name="Stajich J.E."/>
            <person name="Bonito G."/>
        </authorList>
    </citation>
    <scope>NUCLEOTIDE SEQUENCE</scope>
    <source>
        <strain evidence="2">KOD1015</strain>
    </source>
</reference>
<feature type="non-terminal residue" evidence="2">
    <location>
        <position position="282"/>
    </location>
</feature>